<keyword evidence="3" id="KW-1185">Reference proteome</keyword>
<dbReference type="Proteomes" id="UP001519291">
    <property type="component" value="Unassembled WGS sequence"/>
</dbReference>
<evidence type="ECO:0000256" key="1">
    <source>
        <dbReference type="SAM" id="MobiDB-lite"/>
    </source>
</evidence>
<reference evidence="2 3" key="1">
    <citation type="submission" date="2021-03" db="EMBL/GenBank/DDBJ databases">
        <title>Sequencing the genomes of 1000 actinobacteria strains.</title>
        <authorList>
            <person name="Klenk H.-P."/>
        </authorList>
    </citation>
    <scope>NUCLEOTIDE SEQUENCE [LARGE SCALE GENOMIC DNA]</scope>
    <source>
        <strain evidence="2 3">DSM 41480</strain>
    </source>
</reference>
<gene>
    <name evidence="2" type="ORF">JO379_006449</name>
</gene>
<evidence type="ECO:0000313" key="3">
    <source>
        <dbReference type="Proteomes" id="UP001519291"/>
    </source>
</evidence>
<protein>
    <submittedName>
        <fullName evidence="2">Uncharacterized protein</fullName>
    </submittedName>
</protein>
<sequence>MSTEGAGGHAVTAMLSGVVATGHTAQAERLPAAGATAAGIGAHRQRPAPHGAAGHGVEDCLSGQPQQIAPLPIPCATRSVVVPVPPLLPAVVSAADAASAHPPSVDSTILII</sequence>
<name>A0ABS4YEA4_9ACTN</name>
<comment type="caution">
    <text evidence="2">The sequence shown here is derived from an EMBL/GenBank/DDBJ whole genome shotgun (WGS) entry which is preliminary data.</text>
</comment>
<dbReference type="GeneID" id="91573285"/>
<accession>A0ABS4YEA4</accession>
<evidence type="ECO:0000313" key="2">
    <source>
        <dbReference type="EMBL" id="MBP2406980.1"/>
    </source>
</evidence>
<dbReference type="RefSeq" id="WP_130880571.1">
    <property type="nucleotide sequence ID" value="NZ_JAGIOH010000001.1"/>
</dbReference>
<dbReference type="EMBL" id="JAGIOH010000001">
    <property type="protein sequence ID" value="MBP2406980.1"/>
    <property type="molecule type" value="Genomic_DNA"/>
</dbReference>
<feature type="region of interest" description="Disordered" evidence="1">
    <location>
        <begin position="37"/>
        <end position="59"/>
    </location>
</feature>
<proteinExistence type="predicted"/>
<organism evidence="2 3">
    <name type="scientific">Streptomyces syringium</name>
    <dbReference type="NCBI Taxonomy" id="76729"/>
    <lineage>
        <taxon>Bacteria</taxon>
        <taxon>Bacillati</taxon>
        <taxon>Actinomycetota</taxon>
        <taxon>Actinomycetes</taxon>
        <taxon>Kitasatosporales</taxon>
        <taxon>Streptomycetaceae</taxon>
        <taxon>Streptomyces</taxon>
    </lineage>
</organism>